<feature type="domain" description="Aminotransferase class I/classII large" evidence="7">
    <location>
        <begin position="52"/>
        <end position="375"/>
    </location>
</feature>
<evidence type="ECO:0000313" key="8">
    <source>
        <dbReference type="EMBL" id="AWI27407.1"/>
    </source>
</evidence>
<evidence type="ECO:0000256" key="3">
    <source>
        <dbReference type="ARBA" id="ARBA00011738"/>
    </source>
</evidence>
<evidence type="ECO:0000256" key="4">
    <source>
        <dbReference type="ARBA" id="ARBA00022576"/>
    </source>
</evidence>
<protein>
    <submittedName>
        <fullName evidence="8">Transcriptional regulator</fullName>
    </submittedName>
</protein>
<comment type="cofactor">
    <cofactor evidence="1">
        <name>pyridoxal 5'-phosphate</name>
        <dbReference type="ChEBI" id="CHEBI:597326"/>
    </cofactor>
</comment>
<keyword evidence="4" id="KW-0032">Aminotransferase</keyword>
<reference evidence="8 9" key="1">
    <citation type="submission" date="2018-05" db="EMBL/GenBank/DDBJ databases">
        <title>Complete genome sequence of sponge-derived Streptomyces sp. HNM0039.</title>
        <authorList>
            <person name="Huang X."/>
            <person name="Zhou S."/>
        </authorList>
    </citation>
    <scope>NUCLEOTIDE SEQUENCE [LARGE SCALE GENOMIC DNA]</scope>
    <source>
        <strain evidence="8 9">HNM0039</strain>
    </source>
</reference>
<keyword evidence="5" id="KW-0808">Transferase</keyword>
<keyword evidence="6" id="KW-0663">Pyridoxal phosphate</keyword>
<dbReference type="KEGG" id="stir:DDW44_00430"/>
<dbReference type="AlphaFoldDB" id="A0A2S1SM20"/>
<dbReference type="InterPro" id="IPR050859">
    <property type="entry name" value="Class-I_PLP-dep_aminotransf"/>
</dbReference>
<dbReference type="GO" id="GO:1901605">
    <property type="term" value="P:alpha-amino acid metabolic process"/>
    <property type="evidence" value="ECO:0007669"/>
    <property type="project" value="TreeGrafter"/>
</dbReference>
<dbReference type="PANTHER" id="PTHR42790:SF19">
    <property type="entry name" value="KYNURENINE_ALPHA-AMINOADIPATE AMINOTRANSFERASE, MITOCHONDRIAL"/>
    <property type="match status" value="1"/>
</dbReference>
<evidence type="ECO:0000256" key="5">
    <source>
        <dbReference type="ARBA" id="ARBA00022679"/>
    </source>
</evidence>
<dbReference type="GO" id="GO:0030170">
    <property type="term" value="F:pyridoxal phosphate binding"/>
    <property type="evidence" value="ECO:0007669"/>
    <property type="project" value="InterPro"/>
</dbReference>
<dbReference type="Proteomes" id="UP000244900">
    <property type="component" value="Chromosome"/>
</dbReference>
<keyword evidence="9" id="KW-1185">Reference proteome</keyword>
<evidence type="ECO:0000256" key="2">
    <source>
        <dbReference type="ARBA" id="ARBA00007441"/>
    </source>
</evidence>
<dbReference type="InterPro" id="IPR015422">
    <property type="entry name" value="PyrdxlP-dep_Trfase_small"/>
</dbReference>
<evidence type="ECO:0000256" key="1">
    <source>
        <dbReference type="ARBA" id="ARBA00001933"/>
    </source>
</evidence>
<dbReference type="EMBL" id="CP029188">
    <property type="protein sequence ID" value="AWI27407.1"/>
    <property type="molecule type" value="Genomic_DNA"/>
</dbReference>
<evidence type="ECO:0000313" key="9">
    <source>
        <dbReference type="Proteomes" id="UP000244900"/>
    </source>
</evidence>
<dbReference type="GO" id="GO:0008483">
    <property type="term" value="F:transaminase activity"/>
    <property type="evidence" value="ECO:0007669"/>
    <property type="project" value="UniProtKB-KW"/>
</dbReference>
<dbReference type="InterPro" id="IPR015421">
    <property type="entry name" value="PyrdxlP-dep_Trfase_major"/>
</dbReference>
<sequence>MSGVEPSALREILALTSHSRVVSFAGGLPDPELFDHEGLRLAFERVLAPGARHVFQYSRTEGDPELRAAIAGRLGRRGLPTAPDDLLITTGSQQALALTAAALLDPGDTVLVEEPCYLAALQCFGLAGARVVPLPAAGPLDPDLLGELVRRERPKLLYLIPNFQNPTGRTMTAHLRYEVARVAADHGLWIVEDDPYGELRYRGEPAPAVAACPGAEDRTILVGSFSKILAPGLRIGWLRAPHGARRALHIAKQTADLHTSTLDQAAVAAYLAGGRIDGHIAGLRQAYASRMQAMLEGLANALPDGSTWSTPDGGMFLWVRLPEHMDAEAVLPAALRHNVAYVPGSHFFTGRSDPACMRLSFTAHPPERIADGLARLGAVLQGAR</sequence>
<dbReference type="Gene3D" id="3.90.1150.10">
    <property type="entry name" value="Aspartate Aminotransferase, domain 1"/>
    <property type="match status" value="1"/>
</dbReference>
<accession>A0A2S1SM20</accession>
<dbReference type="PANTHER" id="PTHR42790">
    <property type="entry name" value="AMINOTRANSFERASE"/>
    <property type="match status" value="1"/>
</dbReference>
<name>A0A2S1SM20_9ACTN</name>
<evidence type="ECO:0000259" key="7">
    <source>
        <dbReference type="Pfam" id="PF00155"/>
    </source>
</evidence>
<dbReference type="Gene3D" id="3.40.640.10">
    <property type="entry name" value="Type I PLP-dependent aspartate aminotransferase-like (Major domain)"/>
    <property type="match status" value="1"/>
</dbReference>
<dbReference type="CDD" id="cd00609">
    <property type="entry name" value="AAT_like"/>
    <property type="match status" value="1"/>
</dbReference>
<dbReference type="Pfam" id="PF00155">
    <property type="entry name" value="Aminotran_1_2"/>
    <property type="match status" value="1"/>
</dbReference>
<dbReference type="InterPro" id="IPR015424">
    <property type="entry name" value="PyrdxlP-dep_Trfase"/>
</dbReference>
<gene>
    <name evidence="8" type="ORF">DDW44_00430</name>
</gene>
<organism evidence="8 9">
    <name type="scientific">Streptomyces tirandamycinicus</name>
    <dbReference type="NCBI Taxonomy" id="2174846"/>
    <lineage>
        <taxon>Bacteria</taxon>
        <taxon>Bacillati</taxon>
        <taxon>Actinomycetota</taxon>
        <taxon>Actinomycetes</taxon>
        <taxon>Kitasatosporales</taxon>
        <taxon>Streptomycetaceae</taxon>
        <taxon>Streptomyces</taxon>
    </lineage>
</organism>
<dbReference type="FunFam" id="3.40.640.10:FF:000053">
    <property type="entry name" value="Aminotransferase, class I"/>
    <property type="match status" value="1"/>
</dbReference>
<comment type="subunit">
    <text evidence="3">Homodimer.</text>
</comment>
<dbReference type="OrthoDB" id="199743at2"/>
<evidence type="ECO:0000256" key="6">
    <source>
        <dbReference type="ARBA" id="ARBA00022898"/>
    </source>
</evidence>
<proteinExistence type="inferred from homology"/>
<dbReference type="InterPro" id="IPR004839">
    <property type="entry name" value="Aminotransferase_I/II_large"/>
</dbReference>
<comment type="similarity">
    <text evidence="2">Belongs to the class-I pyridoxal-phosphate-dependent aminotransferase family.</text>
</comment>
<dbReference type="SUPFAM" id="SSF53383">
    <property type="entry name" value="PLP-dependent transferases"/>
    <property type="match status" value="1"/>
</dbReference>